<dbReference type="SMART" id="SM00418">
    <property type="entry name" value="HTH_ARSR"/>
    <property type="match status" value="1"/>
</dbReference>
<evidence type="ECO:0000313" key="2">
    <source>
        <dbReference type="EMBL" id="ADB33566.1"/>
    </source>
</evidence>
<protein>
    <submittedName>
        <fullName evidence="2">Putative transcriptional regulator, ArsR family</fullName>
    </submittedName>
</protein>
<name>D2PXW0_KRIFD</name>
<dbReference type="SUPFAM" id="SSF46785">
    <property type="entry name" value="Winged helix' DNA-binding domain"/>
    <property type="match status" value="1"/>
</dbReference>
<dbReference type="eggNOG" id="COG0640">
    <property type="taxonomic scope" value="Bacteria"/>
</dbReference>
<dbReference type="InterPro" id="IPR036390">
    <property type="entry name" value="WH_DNA-bd_sf"/>
</dbReference>
<dbReference type="STRING" id="479435.Kfla_4541"/>
<sequence>MVSDAWTADEVADLGAAKALANPLRQRILRELDILGEATSTVLAKRLGVTSGGTSYNLRILAEHRFVEDIPERAHGRERWWRLIRRDLRFPRRSEQDPAPQQAIDELNDVWLTEDLRTFAEFLRLRPELGAWSDALPYSRGSIRASLDRDHCMLSLCNLALIGAVLVPATPAPSDLVTTEVTFSSGSQTLHGSIVAPRSADAPLPGVVLLAGAGSTDRDDYRREAESFARAGIAALIYDKRSGYSRATTSFDDHRR</sequence>
<dbReference type="RefSeq" id="WP_012922120.1">
    <property type="nucleotide sequence ID" value="NC_013729.1"/>
</dbReference>
<dbReference type="SUPFAM" id="SSF53474">
    <property type="entry name" value="alpha/beta-Hydrolases"/>
    <property type="match status" value="1"/>
</dbReference>
<dbReference type="AlphaFoldDB" id="D2PXW0"/>
<dbReference type="EMBL" id="CP001736">
    <property type="protein sequence ID" value="ADB33566.1"/>
    <property type="molecule type" value="Genomic_DNA"/>
</dbReference>
<dbReference type="InterPro" id="IPR029058">
    <property type="entry name" value="AB_hydrolase_fold"/>
</dbReference>
<proteinExistence type="predicted"/>
<dbReference type="Gene3D" id="3.40.50.1820">
    <property type="entry name" value="alpha/beta hydrolase"/>
    <property type="match status" value="1"/>
</dbReference>
<evidence type="ECO:0000313" key="3">
    <source>
        <dbReference type="Proteomes" id="UP000007967"/>
    </source>
</evidence>
<accession>D2PXW0</accession>
<dbReference type="Proteomes" id="UP000007967">
    <property type="component" value="Chromosome"/>
</dbReference>
<dbReference type="InterPro" id="IPR036388">
    <property type="entry name" value="WH-like_DNA-bd_sf"/>
</dbReference>
<dbReference type="InterPro" id="IPR053145">
    <property type="entry name" value="AB_hydrolase_Est10"/>
</dbReference>
<dbReference type="GO" id="GO:0052689">
    <property type="term" value="F:carboxylic ester hydrolase activity"/>
    <property type="evidence" value="ECO:0007669"/>
    <property type="project" value="TreeGrafter"/>
</dbReference>
<dbReference type="CDD" id="cd00090">
    <property type="entry name" value="HTH_ARSR"/>
    <property type="match status" value="1"/>
</dbReference>
<reference evidence="3" key="1">
    <citation type="submission" date="2009-09" db="EMBL/GenBank/DDBJ databases">
        <title>The complete genome of Kribbella flavida DSM 17836.</title>
        <authorList>
            <consortium name="US DOE Joint Genome Institute (JGI-PGF)"/>
            <person name="Lucas S."/>
            <person name="Copeland A."/>
            <person name="Lapidus A."/>
            <person name="Glavina del Rio T."/>
            <person name="Dalin E."/>
            <person name="Tice H."/>
            <person name="Bruce D."/>
            <person name="Goodwin L."/>
            <person name="Pitluck S."/>
            <person name="Kyrpides N."/>
            <person name="Mavromatis K."/>
            <person name="Ivanova N."/>
            <person name="Saunders E."/>
            <person name="Brettin T."/>
            <person name="Detter J.C."/>
            <person name="Han C."/>
            <person name="Larimer F."/>
            <person name="Land M."/>
            <person name="Hauser L."/>
            <person name="Markowitz V."/>
            <person name="Cheng J.-F."/>
            <person name="Hugenholtz P."/>
            <person name="Woyke T."/>
            <person name="Wu D."/>
            <person name="Pukall R."/>
            <person name="Klenk H.-P."/>
            <person name="Eisen J.A."/>
        </authorList>
    </citation>
    <scope>NUCLEOTIDE SEQUENCE [LARGE SCALE GENOMIC DNA]</scope>
    <source>
        <strain evidence="3">DSM 17836 / JCM 10339 / NBRC 14399</strain>
    </source>
</reference>
<dbReference type="GO" id="GO:0003700">
    <property type="term" value="F:DNA-binding transcription factor activity"/>
    <property type="evidence" value="ECO:0007669"/>
    <property type="project" value="InterPro"/>
</dbReference>
<reference evidence="2 3" key="2">
    <citation type="journal article" date="2010" name="Stand. Genomic Sci.">
        <title>Complete genome sequence of Kribbella flavida type strain (IFO 14399).</title>
        <authorList>
            <person name="Pukall R."/>
            <person name="Lapidus A."/>
            <person name="Glavina Del Rio T."/>
            <person name="Copeland A."/>
            <person name="Tice H."/>
            <person name="Cheng J.-F."/>
            <person name="Lucas S."/>
            <person name="Chen F."/>
            <person name="Nolan M."/>
            <person name="LaButti K."/>
            <person name="Pati A."/>
            <person name="Ivanova N."/>
            <person name="Mavrommatis K."/>
            <person name="Mikhailova N."/>
            <person name="Pitluck S."/>
            <person name="Bruce D."/>
            <person name="Goodwin L."/>
            <person name="Land M."/>
            <person name="Hauser L."/>
            <person name="Chang Y.-J."/>
            <person name="Jeffries C.D."/>
            <person name="Chen A."/>
            <person name="Palaniappan K."/>
            <person name="Chain P."/>
            <person name="Rohde M."/>
            <person name="Goeker M."/>
            <person name="Bristow J."/>
            <person name="Eisen J.A."/>
            <person name="Markowitz V."/>
            <person name="Hugenholtz P."/>
            <person name="Kyrpides N.C."/>
            <person name="Klenk H.-P."/>
            <person name="Brettin T."/>
        </authorList>
    </citation>
    <scope>NUCLEOTIDE SEQUENCE [LARGE SCALE GENOMIC DNA]</scope>
    <source>
        <strain evidence="3">DSM 17836 / JCM 10339 / NBRC 14399</strain>
    </source>
</reference>
<dbReference type="PANTHER" id="PTHR43265">
    <property type="entry name" value="ESTERASE ESTD"/>
    <property type="match status" value="1"/>
</dbReference>
<evidence type="ECO:0000259" key="1">
    <source>
        <dbReference type="SMART" id="SM00418"/>
    </source>
</evidence>
<dbReference type="OrthoDB" id="7945987at2"/>
<dbReference type="Pfam" id="PF12840">
    <property type="entry name" value="HTH_20"/>
    <property type="match status" value="1"/>
</dbReference>
<dbReference type="InterPro" id="IPR011991">
    <property type="entry name" value="ArsR-like_HTH"/>
</dbReference>
<dbReference type="HOGENOM" id="CLU_1084967_0_0_11"/>
<dbReference type="Gene3D" id="1.10.10.10">
    <property type="entry name" value="Winged helix-like DNA-binding domain superfamily/Winged helix DNA-binding domain"/>
    <property type="match status" value="1"/>
</dbReference>
<feature type="domain" description="HTH arsR-type" evidence="1">
    <location>
        <begin position="15"/>
        <end position="93"/>
    </location>
</feature>
<organism evidence="2 3">
    <name type="scientific">Kribbella flavida (strain DSM 17836 / JCM 10339 / NBRC 14399)</name>
    <dbReference type="NCBI Taxonomy" id="479435"/>
    <lineage>
        <taxon>Bacteria</taxon>
        <taxon>Bacillati</taxon>
        <taxon>Actinomycetota</taxon>
        <taxon>Actinomycetes</taxon>
        <taxon>Propionibacteriales</taxon>
        <taxon>Kribbellaceae</taxon>
        <taxon>Kribbella</taxon>
    </lineage>
</organism>
<gene>
    <name evidence="2" type="ordered locus">Kfla_4541</name>
</gene>
<dbReference type="PANTHER" id="PTHR43265:SF1">
    <property type="entry name" value="ESTERASE ESTD"/>
    <property type="match status" value="1"/>
</dbReference>
<dbReference type="eggNOG" id="COG1073">
    <property type="taxonomic scope" value="Bacteria"/>
</dbReference>
<keyword evidence="3" id="KW-1185">Reference proteome</keyword>
<dbReference type="KEGG" id="kfl:Kfla_4541"/>
<dbReference type="InterPro" id="IPR001845">
    <property type="entry name" value="HTH_ArsR_DNA-bd_dom"/>
</dbReference>